<gene>
    <name evidence="1" type="ORF">ACFS1K_08625</name>
</gene>
<sequence length="101" mass="11201">MGIYGFPRVPIACIAIKGYRVLLAYGFRHKPFGIRPRILNSECTNFGTAPEIVLGDDGGSSDIDYTWPIQLGDGRVMVVYYFNLENGTRHIAGTILAVQHK</sequence>
<evidence type="ECO:0000313" key="1">
    <source>
        <dbReference type="EMBL" id="MFD2789823.1"/>
    </source>
</evidence>
<name>A0ABW5VDM5_9FLAO</name>
<evidence type="ECO:0000313" key="2">
    <source>
        <dbReference type="Proteomes" id="UP001597532"/>
    </source>
</evidence>
<dbReference type="Proteomes" id="UP001597532">
    <property type="component" value="Unassembled WGS sequence"/>
</dbReference>
<reference evidence="2" key="1">
    <citation type="journal article" date="2019" name="Int. J. Syst. Evol. Microbiol.">
        <title>The Global Catalogue of Microorganisms (GCM) 10K type strain sequencing project: providing services to taxonomists for standard genome sequencing and annotation.</title>
        <authorList>
            <consortium name="The Broad Institute Genomics Platform"/>
            <consortium name="The Broad Institute Genome Sequencing Center for Infectious Disease"/>
            <person name="Wu L."/>
            <person name="Ma J."/>
        </authorList>
    </citation>
    <scope>NUCLEOTIDE SEQUENCE [LARGE SCALE GENOMIC DNA]</scope>
    <source>
        <strain evidence="2">KCTC 52924</strain>
    </source>
</reference>
<keyword evidence="2" id="KW-1185">Reference proteome</keyword>
<dbReference type="Gene3D" id="2.120.10.10">
    <property type="match status" value="1"/>
</dbReference>
<organism evidence="1 2">
    <name type="scientific">Arenibacter antarcticus</name>
    <dbReference type="NCBI Taxonomy" id="2040469"/>
    <lineage>
        <taxon>Bacteria</taxon>
        <taxon>Pseudomonadati</taxon>
        <taxon>Bacteroidota</taxon>
        <taxon>Flavobacteriia</taxon>
        <taxon>Flavobacteriales</taxon>
        <taxon>Flavobacteriaceae</taxon>
        <taxon>Arenibacter</taxon>
    </lineage>
</organism>
<dbReference type="EMBL" id="JBHUOK010000029">
    <property type="protein sequence ID" value="MFD2789823.1"/>
    <property type="molecule type" value="Genomic_DNA"/>
</dbReference>
<accession>A0ABW5VDM5</accession>
<dbReference type="RefSeq" id="WP_251807754.1">
    <property type="nucleotide sequence ID" value="NZ_CP166679.1"/>
</dbReference>
<comment type="caution">
    <text evidence="1">The sequence shown here is derived from an EMBL/GenBank/DDBJ whole genome shotgun (WGS) entry which is preliminary data.</text>
</comment>
<protein>
    <submittedName>
        <fullName evidence="1">Uncharacterized protein</fullName>
    </submittedName>
</protein>
<proteinExistence type="predicted"/>